<reference evidence="1" key="1">
    <citation type="journal article" date="2015" name="Genome Biol. Evol.">
        <title>Organellar Genomes of White Spruce (Picea glauca): Assembly and Annotation.</title>
        <authorList>
            <person name="Jackman S.D."/>
            <person name="Warren R.L."/>
            <person name="Gibb E.A."/>
            <person name="Vandervalk B.P."/>
            <person name="Mohamadi H."/>
            <person name="Chu J."/>
            <person name="Raymond A."/>
            <person name="Pleasance S."/>
            <person name="Coope R."/>
            <person name="Wildung M.R."/>
            <person name="Ritland C.E."/>
            <person name="Bousquet J."/>
            <person name="Jones S.J."/>
            <person name="Bohlmann J."/>
            <person name="Birol I."/>
        </authorList>
    </citation>
    <scope>NUCLEOTIDE SEQUENCE [LARGE SCALE GENOMIC DNA]</scope>
    <source>
        <tissue evidence="1">Flushing bud</tissue>
    </source>
</reference>
<comment type="caution">
    <text evidence="1">The sequence shown here is derived from an EMBL/GenBank/DDBJ whole genome shotgun (WGS) entry which is preliminary data.</text>
</comment>
<geneLocation type="mitochondrion" evidence="1"/>
<sequence length="54" mass="6024">MVVDLARSEPQSELSLLWRGTHYRNTMISSHASVWSAGAHSLVHLIDNEMNGMS</sequence>
<protein>
    <submittedName>
        <fullName evidence="1">Uncharacterized protein</fullName>
    </submittedName>
</protein>
<name>A0A101LU36_PICGL</name>
<organism evidence="1">
    <name type="scientific">Picea glauca</name>
    <name type="common">White spruce</name>
    <name type="synonym">Pinus glauca</name>
    <dbReference type="NCBI Taxonomy" id="3330"/>
    <lineage>
        <taxon>Eukaryota</taxon>
        <taxon>Viridiplantae</taxon>
        <taxon>Streptophyta</taxon>
        <taxon>Embryophyta</taxon>
        <taxon>Tracheophyta</taxon>
        <taxon>Spermatophyta</taxon>
        <taxon>Pinopsida</taxon>
        <taxon>Pinidae</taxon>
        <taxon>Conifers I</taxon>
        <taxon>Pinales</taxon>
        <taxon>Pinaceae</taxon>
        <taxon>Picea</taxon>
    </lineage>
</organism>
<accession>A0A101LU36</accession>
<proteinExistence type="predicted"/>
<keyword evidence="1" id="KW-0496">Mitochondrion</keyword>
<evidence type="ECO:0000313" key="1">
    <source>
        <dbReference type="EMBL" id="KUM45392.1"/>
    </source>
</evidence>
<gene>
    <name evidence="1" type="ORF">ABT39_MTgene2659</name>
</gene>
<dbReference type="EMBL" id="LKAM01000019">
    <property type="protein sequence ID" value="KUM45392.1"/>
    <property type="molecule type" value="Genomic_DNA"/>
</dbReference>
<dbReference type="AlphaFoldDB" id="A0A101LU36"/>